<dbReference type="EMBL" id="BPLR01011527">
    <property type="protein sequence ID" value="GIY47149.1"/>
    <property type="molecule type" value="Genomic_DNA"/>
</dbReference>
<feature type="domain" description="Carbamoyl-phosphate synthase small subunit N-terminal" evidence="1">
    <location>
        <begin position="1"/>
        <end position="141"/>
    </location>
</feature>
<dbReference type="Pfam" id="PF00988">
    <property type="entry name" value="CPSase_sm_chain"/>
    <property type="match status" value="1"/>
</dbReference>
<evidence type="ECO:0000313" key="2">
    <source>
        <dbReference type="EMBL" id="GIY47149.1"/>
    </source>
</evidence>
<reference evidence="2 3" key="1">
    <citation type="submission" date="2021-06" db="EMBL/GenBank/DDBJ databases">
        <title>Caerostris extrusa draft genome.</title>
        <authorList>
            <person name="Kono N."/>
            <person name="Arakawa K."/>
        </authorList>
    </citation>
    <scope>NUCLEOTIDE SEQUENCE [LARGE SCALE GENOMIC DNA]</scope>
</reference>
<comment type="caution">
    <text evidence="2">The sequence shown here is derived from an EMBL/GenBank/DDBJ whole genome shotgun (WGS) entry which is preliminary data.</text>
</comment>
<dbReference type="Gene3D" id="3.50.30.20">
    <property type="entry name" value="Carbamoyl-phosphate synthase small subunit, N-terminal domain"/>
    <property type="match status" value="1"/>
</dbReference>
<accession>A0AAV4TM45</accession>
<organism evidence="2 3">
    <name type="scientific">Caerostris extrusa</name>
    <name type="common">Bark spider</name>
    <name type="synonym">Caerostris bankana</name>
    <dbReference type="NCBI Taxonomy" id="172846"/>
    <lineage>
        <taxon>Eukaryota</taxon>
        <taxon>Metazoa</taxon>
        <taxon>Ecdysozoa</taxon>
        <taxon>Arthropoda</taxon>
        <taxon>Chelicerata</taxon>
        <taxon>Arachnida</taxon>
        <taxon>Araneae</taxon>
        <taxon>Araneomorphae</taxon>
        <taxon>Entelegynae</taxon>
        <taxon>Araneoidea</taxon>
        <taxon>Araneidae</taxon>
        <taxon>Caerostris</taxon>
    </lineage>
</organism>
<name>A0AAV4TM45_CAEEX</name>
<evidence type="ECO:0000259" key="1">
    <source>
        <dbReference type="SMART" id="SM01097"/>
    </source>
</evidence>
<dbReference type="AlphaFoldDB" id="A0AAV4TM45"/>
<sequence>MLGYLVLDDGTVYKGSIFGAEKSISGEIVFQTGMVGYPESLTDPSYHAQILVLTYPLIGNYGVGPEERDEHGILKWFESECIWAAGLVVGELSEQYSHWSSSRSLSDWLKSSGIPGIQGIDTRDLTKRIRSKKNGCLGKIVIEGTPLQDIKFIDPNIRNLVAEEVKTYNPKGSSKILFFVDCGMKNNQLRCLVQRGAAVHVVP</sequence>
<gene>
    <name evidence="2" type="primary">CAD</name>
    <name evidence="2" type="ORF">CEXT_544771</name>
</gene>
<proteinExistence type="predicted"/>
<protein>
    <submittedName>
        <fullName evidence="2">CAD protein</fullName>
    </submittedName>
</protein>
<dbReference type="SMART" id="SM01097">
    <property type="entry name" value="CPSase_sm_chain"/>
    <property type="match status" value="1"/>
</dbReference>
<dbReference type="SUPFAM" id="SSF52021">
    <property type="entry name" value="Carbamoyl phosphate synthetase, small subunit N-terminal domain"/>
    <property type="match status" value="1"/>
</dbReference>
<keyword evidence="3" id="KW-1185">Reference proteome</keyword>
<dbReference type="Proteomes" id="UP001054945">
    <property type="component" value="Unassembled WGS sequence"/>
</dbReference>
<dbReference type="InterPro" id="IPR036480">
    <property type="entry name" value="CarbP_synth_ssu_N_sf"/>
</dbReference>
<dbReference type="InterPro" id="IPR002474">
    <property type="entry name" value="CarbamoylP_synth_ssu_N"/>
</dbReference>
<dbReference type="FunFam" id="3.50.30.20:FF:000002">
    <property type="entry name" value="Carbamoyl-phosphate synthase 1, mitochondrial"/>
    <property type="match status" value="1"/>
</dbReference>
<evidence type="ECO:0000313" key="3">
    <source>
        <dbReference type="Proteomes" id="UP001054945"/>
    </source>
</evidence>